<accession>A0A0V0HAJ3</accession>
<keyword evidence="1" id="KW-1133">Transmembrane helix</keyword>
<evidence type="ECO:0000313" key="2">
    <source>
        <dbReference type="EMBL" id="JAP16491.1"/>
    </source>
</evidence>
<proteinExistence type="predicted"/>
<feature type="transmembrane region" description="Helical" evidence="1">
    <location>
        <begin position="47"/>
        <end position="67"/>
    </location>
</feature>
<protein>
    <submittedName>
        <fullName evidence="2">Putative ovule protein</fullName>
    </submittedName>
</protein>
<feature type="transmembrane region" description="Helical" evidence="1">
    <location>
        <begin position="9"/>
        <end position="27"/>
    </location>
</feature>
<evidence type="ECO:0000256" key="1">
    <source>
        <dbReference type="SAM" id="Phobius"/>
    </source>
</evidence>
<dbReference type="AlphaFoldDB" id="A0A0V0HAJ3"/>
<organism evidence="2">
    <name type="scientific">Solanum chacoense</name>
    <name type="common">Chaco potato</name>
    <dbReference type="NCBI Taxonomy" id="4108"/>
    <lineage>
        <taxon>Eukaryota</taxon>
        <taxon>Viridiplantae</taxon>
        <taxon>Streptophyta</taxon>
        <taxon>Embryophyta</taxon>
        <taxon>Tracheophyta</taxon>
        <taxon>Spermatophyta</taxon>
        <taxon>Magnoliopsida</taxon>
        <taxon>eudicotyledons</taxon>
        <taxon>Gunneridae</taxon>
        <taxon>Pentapetalae</taxon>
        <taxon>asterids</taxon>
        <taxon>lamiids</taxon>
        <taxon>Solanales</taxon>
        <taxon>Solanaceae</taxon>
        <taxon>Solanoideae</taxon>
        <taxon>Solaneae</taxon>
        <taxon>Solanum</taxon>
    </lineage>
</organism>
<dbReference type="EMBL" id="GEDG01023758">
    <property type="protein sequence ID" value="JAP16491.1"/>
    <property type="molecule type" value="Transcribed_RNA"/>
</dbReference>
<keyword evidence="1" id="KW-0812">Transmembrane</keyword>
<name>A0A0V0HAJ3_SOLCH</name>
<reference evidence="2" key="1">
    <citation type="submission" date="2015-12" db="EMBL/GenBank/DDBJ databases">
        <title>Gene expression during late stages of embryo sac development: a critical building block for successful pollen-pistil interactions.</title>
        <authorList>
            <person name="Liu Y."/>
            <person name="Joly V."/>
            <person name="Sabar M."/>
            <person name="Matton D.P."/>
        </authorList>
    </citation>
    <scope>NUCLEOTIDE SEQUENCE</scope>
</reference>
<keyword evidence="1" id="KW-0472">Membrane</keyword>
<sequence length="128" mass="14748">MLRIIKKFLLLDGFLIIRLHIIVLLYHRLNHYESLVVALQIINQTGIKYYVVVMACLFCIIIMSIYCGTRPQMNQYNFFILITMSQSVALSDWDMIRFVMIISIFKIDSIGGDDSRPPSKILALKSGS</sequence>